<dbReference type="EMBL" id="VIUW01000001">
    <property type="protein sequence ID" value="TWD17052.1"/>
    <property type="molecule type" value="Genomic_DNA"/>
</dbReference>
<evidence type="ECO:0000256" key="1">
    <source>
        <dbReference type="ARBA" id="ARBA00004771"/>
    </source>
</evidence>
<dbReference type="RefSeq" id="WP_144855452.1">
    <property type="nucleotide sequence ID" value="NZ_BAAAYT010000002.1"/>
</dbReference>
<reference evidence="14 15" key="1">
    <citation type="submission" date="2019-06" db="EMBL/GenBank/DDBJ databases">
        <title>Sequencing the genomes of 1000 actinobacteria strains.</title>
        <authorList>
            <person name="Klenk H.-P."/>
        </authorList>
    </citation>
    <scope>NUCLEOTIDE SEQUENCE [LARGE SCALE GENOMIC DNA]</scope>
    <source>
        <strain evidence="14 15">DSM 18935</strain>
    </source>
</reference>
<comment type="similarity">
    <text evidence="3 11">Belongs to the long-chain O-acyltransferase family.</text>
</comment>
<evidence type="ECO:0000256" key="5">
    <source>
        <dbReference type="ARBA" id="ARBA00022516"/>
    </source>
</evidence>
<evidence type="ECO:0000259" key="12">
    <source>
        <dbReference type="Pfam" id="PF03007"/>
    </source>
</evidence>
<gene>
    <name evidence="14" type="ORF">FB557_0610</name>
</gene>
<keyword evidence="5 11" id="KW-0444">Lipid biosynthesis</keyword>
<keyword evidence="8 11" id="KW-0443">Lipid metabolism</keyword>
<dbReference type="InterPro" id="IPR014292">
    <property type="entry name" value="Acyl_transf_WS/DGAT"/>
</dbReference>
<dbReference type="NCBIfam" id="TIGR02946">
    <property type="entry name" value="acyl_WS_DGAT"/>
    <property type="match status" value="1"/>
</dbReference>
<evidence type="ECO:0000256" key="6">
    <source>
        <dbReference type="ARBA" id="ARBA00022679"/>
    </source>
</evidence>
<dbReference type="Pfam" id="PF06974">
    <property type="entry name" value="WS_DGAT_C"/>
    <property type="match status" value="1"/>
</dbReference>
<evidence type="ECO:0000259" key="13">
    <source>
        <dbReference type="Pfam" id="PF06974"/>
    </source>
</evidence>
<evidence type="ECO:0000256" key="3">
    <source>
        <dbReference type="ARBA" id="ARBA00009587"/>
    </source>
</evidence>
<dbReference type="GO" id="GO:0051701">
    <property type="term" value="P:biological process involved in interaction with host"/>
    <property type="evidence" value="ECO:0007669"/>
    <property type="project" value="TreeGrafter"/>
</dbReference>
<protein>
    <recommendedName>
        <fullName evidence="4 11">Diacylglycerol O-acyltransferase</fullName>
        <ecNumber evidence="4 11">2.3.1.20</ecNumber>
    </recommendedName>
</protein>
<evidence type="ECO:0000256" key="9">
    <source>
        <dbReference type="ARBA" id="ARBA00023315"/>
    </source>
</evidence>
<dbReference type="SUPFAM" id="SSF52777">
    <property type="entry name" value="CoA-dependent acyltransferases"/>
    <property type="match status" value="1"/>
</dbReference>
<dbReference type="GO" id="GO:0006071">
    <property type="term" value="P:glycerol metabolic process"/>
    <property type="evidence" value="ECO:0007669"/>
    <property type="project" value="UniProtKB-KW"/>
</dbReference>
<dbReference type="GO" id="GO:0019432">
    <property type="term" value="P:triglyceride biosynthetic process"/>
    <property type="evidence" value="ECO:0007669"/>
    <property type="project" value="UniProtKB-UniPathway"/>
</dbReference>
<evidence type="ECO:0000313" key="15">
    <source>
        <dbReference type="Proteomes" id="UP000315628"/>
    </source>
</evidence>
<name>A0A560WHB3_9MICO</name>
<dbReference type="InterPro" id="IPR009721">
    <property type="entry name" value="O-acyltransferase_WSD1_C"/>
</dbReference>
<evidence type="ECO:0000256" key="11">
    <source>
        <dbReference type="RuleBase" id="RU361241"/>
    </source>
</evidence>
<dbReference type="GO" id="GO:0001666">
    <property type="term" value="P:response to hypoxia"/>
    <property type="evidence" value="ECO:0007669"/>
    <property type="project" value="TreeGrafter"/>
</dbReference>
<sequence length="486" mass="52407">MDISSPGPIQLPGLDSAFLGLEADRQSGHVASLVILDTTDMDVPFDLAHYRALVAERLPRMGHFRKRLKHVPFGLDRPYWVDDVHFDLDYHVRELGLPRPGTMEVLLDSVARVHERPLDMSRPLWEAYIISGLPDGRVAIYTKVHHAVIDGATGVELLTAMVDLEPGIMPGEPTPFEPRREPSAARLLGRAALDLTSRPADMVRLGRSALAYLPALAFQAAPKITRALDPGDELDSAATPLRAPATPFNDKISAQRKIALTRLPLDDLRTIKNAAGVSINDVVIALTAAAVRDWLERQGCAVNEPLVSMVPVALAADRSSGAGNSVTAMFTPLPIHLDDPLDRLQSAHATSSAAKSHGVAIPKELYEGGIQLTPPMLLRRGMRAVFDLGLMRRFRSFNLVLSNIPGPDITVYLGGARLETVYPLSIIVDGVGLNITLQGFGKHLGVGIVACRRAMPDVQSLADRMLEEVEVLLSAVGESAGGAGRG</sequence>
<evidence type="ECO:0000256" key="7">
    <source>
        <dbReference type="ARBA" id="ARBA00022798"/>
    </source>
</evidence>
<evidence type="ECO:0000256" key="2">
    <source>
        <dbReference type="ARBA" id="ARBA00005189"/>
    </source>
</evidence>
<keyword evidence="7 11" id="KW-0319">Glycerol metabolism</keyword>
<dbReference type="GO" id="GO:0004144">
    <property type="term" value="F:diacylglycerol O-acyltransferase activity"/>
    <property type="evidence" value="ECO:0007669"/>
    <property type="project" value="UniProtKB-EC"/>
</dbReference>
<evidence type="ECO:0000313" key="14">
    <source>
        <dbReference type="EMBL" id="TWD17052.1"/>
    </source>
</evidence>
<dbReference type="GO" id="GO:0005886">
    <property type="term" value="C:plasma membrane"/>
    <property type="evidence" value="ECO:0007669"/>
    <property type="project" value="TreeGrafter"/>
</dbReference>
<dbReference type="UniPathway" id="UPA00282"/>
<dbReference type="Proteomes" id="UP000315628">
    <property type="component" value="Unassembled WGS sequence"/>
</dbReference>
<dbReference type="Pfam" id="PF03007">
    <property type="entry name" value="WS_DGAT_cat"/>
    <property type="match status" value="1"/>
</dbReference>
<proteinExistence type="inferred from homology"/>
<comment type="caution">
    <text evidence="14">The sequence shown here is derived from an EMBL/GenBank/DDBJ whole genome shotgun (WGS) entry which is preliminary data.</text>
</comment>
<evidence type="ECO:0000256" key="8">
    <source>
        <dbReference type="ARBA" id="ARBA00023098"/>
    </source>
</evidence>
<keyword evidence="6 11" id="KW-0808">Transferase</keyword>
<accession>A0A560WHB3</accession>
<evidence type="ECO:0000256" key="4">
    <source>
        <dbReference type="ARBA" id="ARBA00013244"/>
    </source>
</evidence>
<dbReference type="PANTHER" id="PTHR31650:SF1">
    <property type="entry name" value="WAX ESTER SYNTHASE_DIACYLGLYCEROL ACYLTRANSFERASE 4-RELATED"/>
    <property type="match status" value="1"/>
</dbReference>
<dbReference type="OrthoDB" id="9810950at2"/>
<feature type="domain" description="O-acyltransferase WSD1 C-terminal" evidence="13">
    <location>
        <begin position="323"/>
        <end position="470"/>
    </location>
</feature>
<comment type="pathway">
    <text evidence="2">Lipid metabolism.</text>
</comment>
<keyword evidence="9 11" id="KW-0012">Acyltransferase</keyword>
<dbReference type="GO" id="GO:0071731">
    <property type="term" value="P:response to nitric oxide"/>
    <property type="evidence" value="ECO:0007669"/>
    <property type="project" value="TreeGrafter"/>
</dbReference>
<organism evidence="14 15">
    <name type="scientific">Marihabitans asiaticum</name>
    <dbReference type="NCBI Taxonomy" id="415218"/>
    <lineage>
        <taxon>Bacteria</taxon>
        <taxon>Bacillati</taxon>
        <taxon>Actinomycetota</taxon>
        <taxon>Actinomycetes</taxon>
        <taxon>Micrococcales</taxon>
        <taxon>Intrasporangiaceae</taxon>
        <taxon>Marihabitans</taxon>
    </lineage>
</organism>
<evidence type="ECO:0000256" key="10">
    <source>
        <dbReference type="ARBA" id="ARBA00048109"/>
    </source>
</evidence>
<dbReference type="AlphaFoldDB" id="A0A560WHB3"/>
<feature type="domain" description="O-acyltransferase WSD1-like N-terminal" evidence="12">
    <location>
        <begin position="12"/>
        <end position="283"/>
    </location>
</feature>
<keyword evidence="15" id="KW-1185">Reference proteome</keyword>
<comment type="catalytic activity">
    <reaction evidence="10 11">
        <text>an acyl-CoA + a 1,2-diacyl-sn-glycerol = a triacyl-sn-glycerol + CoA</text>
        <dbReference type="Rhea" id="RHEA:10868"/>
        <dbReference type="ChEBI" id="CHEBI:17815"/>
        <dbReference type="ChEBI" id="CHEBI:57287"/>
        <dbReference type="ChEBI" id="CHEBI:58342"/>
        <dbReference type="ChEBI" id="CHEBI:64615"/>
        <dbReference type="EC" id="2.3.1.20"/>
    </reaction>
</comment>
<dbReference type="PANTHER" id="PTHR31650">
    <property type="entry name" value="O-ACYLTRANSFERASE (WSD1-LIKE) FAMILY PROTEIN"/>
    <property type="match status" value="1"/>
</dbReference>
<dbReference type="InterPro" id="IPR004255">
    <property type="entry name" value="O-acyltransferase_WSD1_N"/>
</dbReference>
<comment type="pathway">
    <text evidence="1 11">Glycerolipid metabolism; triacylglycerol biosynthesis.</text>
</comment>
<dbReference type="EC" id="2.3.1.20" evidence="4 11"/>
<dbReference type="InterPro" id="IPR045034">
    <property type="entry name" value="O-acyltransferase_WSD1-like"/>
</dbReference>